<dbReference type="GO" id="GO:0007218">
    <property type="term" value="P:neuropeptide signaling pathway"/>
    <property type="evidence" value="ECO:0007669"/>
    <property type="project" value="UniProtKB-KW"/>
</dbReference>
<evidence type="ECO:0000256" key="4">
    <source>
        <dbReference type="ARBA" id="ARBA00022737"/>
    </source>
</evidence>
<dbReference type="PANTHER" id="PTHR20986:SF22">
    <property type="entry name" value="FMRFAMIDE-RELATED PEPTIDES"/>
    <property type="match status" value="1"/>
</dbReference>
<keyword evidence="5" id="KW-0027">Amidation</keyword>
<evidence type="ECO:0000313" key="8">
    <source>
        <dbReference type="EMBL" id="CAF0911362.1"/>
    </source>
</evidence>
<name>A0A814C8Z1_9BILA</name>
<evidence type="ECO:0000256" key="3">
    <source>
        <dbReference type="ARBA" id="ARBA00022525"/>
    </source>
</evidence>
<dbReference type="Pfam" id="PF01581">
    <property type="entry name" value="FARP"/>
    <property type="match status" value="1"/>
</dbReference>
<dbReference type="Proteomes" id="UP000677228">
    <property type="component" value="Unassembled WGS sequence"/>
</dbReference>
<keyword evidence="12" id="KW-1185">Reference proteome</keyword>
<gene>
    <name evidence="9" type="ORF">GPM918_LOCUS10489</name>
    <name evidence="8" type="ORF">OVA965_LOCUS10140</name>
    <name evidence="11" type="ORF">SRO942_LOCUS10490</name>
    <name evidence="10" type="ORF">TMI583_LOCUS10135</name>
</gene>
<reference evidence="9" key="1">
    <citation type="submission" date="2021-02" db="EMBL/GenBank/DDBJ databases">
        <authorList>
            <person name="Nowell W R."/>
        </authorList>
    </citation>
    <scope>NUCLEOTIDE SEQUENCE</scope>
</reference>
<feature type="region of interest" description="Disordered" evidence="7">
    <location>
        <begin position="22"/>
        <end position="41"/>
    </location>
</feature>
<evidence type="ECO:0000313" key="10">
    <source>
        <dbReference type="EMBL" id="CAF3690379.1"/>
    </source>
</evidence>
<comment type="subcellular location">
    <subcellularLocation>
        <location evidence="1">Secreted</location>
    </subcellularLocation>
</comment>
<dbReference type="Proteomes" id="UP000682733">
    <property type="component" value="Unassembled WGS sequence"/>
</dbReference>
<dbReference type="Proteomes" id="UP000663829">
    <property type="component" value="Unassembled WGS sequence"/>
</dbReference>
<comment type="caution">
    <text evidence="9">The sequence shown here is derived from an EMBL/GenBank/DDBJ whole genome shotgun (WGS) entry which is preliminary data.</text>
</comment>
<evidence type="ECO:0000256" key="7">
    <source>
        <dbReference type="SAM" id="MobiDB-lite"/>
    </source>
</evidence>
<keyword evidence="6" id="KW-0527">Neuropeptide</keyword>
<accession>A0A814C8Z1</accession>
<evidence type="ECO:0000256" key="6">
    <source>
        <dbReference type="ARBA" id="ARBA00023320"/>
    </source>
</evidence>
<feature type="compositionally biased region" description="Basic and acidic residues" evidence="7">
    <location>
        <begin position="22"/>
        <end position="33"/>
    </location>
</feature>
<dbReference type="GO" id="GO:0005576">
    <property type="term" value="C:extracellular region"/>
    <property type="evidence" value="ECO:0007669"/>
    <property type="project" value="UniProtKB-SubCell"/>
</dbReference>
<dbReference type="InterPro" id="IPR002544">
    <property type="entry name" value="FMRFamid-related_peptide-like"/>
</dbReference>
<dbReference type="AlphaFoldDB" id="A0A814C8Z1"/>
<dbReference type="PANTHER" id="PTHR20986">
    <property type="entry name" value="FMRFAMIDE-RELATED PEPTIDES"/>
    <property type="match status" value="1"/>
</dbReference>
<dbReference type="InterPro" id="IPR051041">
    <property type="entry name" value="FMRFamide-related_np"/>
</dbReference>
<dbReference type="EMBL" id="CAJNOK010003706">
    <property type="protein sequence ID" value="CAF0911362.1"/>
    <property type="molecule type" value="Genomic_DNA"/>
</dbReference>
<protein>
    <submittedName>
        <fullName evidence="9">Uncharacterized protein</fullName>
    </submittedName>
</protein>
<keyword evidence="4" id="KW-0677">Repeat</keyword>
<evidence type="ECO:0000313" key="11">
    <source>
        <dbReference type="EMBL" id="CAF3713920.1"/>
    </source>
</evidence>
<dbReference type="EMBL" id="CAJOBC010002070">
    <property type="protein sequence ID" value="CAF3713920.1"/>
    <property type="molecule type" value="Genomic_DNA"/>
</dbReference>
<evidence type="ECO:0000256" key="1">
    <source>
        <dbReference type="ARBA" id="ARBA00004613"/>
    </source>
</evidence>
<dbReference type="EMBL" id="CAJOBA010003706">
    <property type="protein sequence ID" value="CAF3690379.1"/>
    <property type="molecule type" value="Genomic_DNA"/>
</dbReference>
<dbReference type="Proteomes" id="UP000681722">
    <property type="component" value="Unassembled WGS sequence"/>
</dbReference>
<organism evidence="9 12">
    <name type="scientific">Didymodactylos carnosus</name>
    <dbReference type="NCBI Taxonomy" id="1234261"/>
    <lineage>
        <taxon>Eukaryota</taxon>
        <taxon>Metazoa</taxon>
        <taxon>Spiralia</taxon>
        <taxon>Gnathifera</taxon>
        <taxon>Rotifera</taxon>
        <taxon>Eurotatoria</taxon>
        <taxon>Bdelloidea</taxon>
        <taxon>Philodinida</taxon>
        <taxon>Philodinidae</taxon>
        <taxon>Didymodactylos</taxon>
    </lineage>
</organism>
<dbReference type="OrthoDB" id="5813613at2759"/>
<evidence type="ECO:0000313" key="9">
    <source>
        <dbReference type="EMBL" id="CAF0936851.1"/>
    </source>
</evidence>
<dbReference type="EMBL" id="CAJNOQ010002070">
    <property type="protein sequence ID" value="CAF0936851.1"/>
    <property type="molecule type" value="Genomic_DNA"/>
</dbReference>
<evidence type="ECO:0000256" key="5">
    <source>
        <dbReference type="ARBA" id="ARBA00022815"/>
    </source>
</evidence>
<proteinExistence type="inferred from homology"/>
<keyword evidence="3" id="KW-0964">Secreted</keyword>
<evidence type="ECO:0000313" key="12">
    <source>
        <dbReference type="Proteomes" id="UP000663829"/>
    </source>
</evidence>
<comment type="similarity">
    <text evidence="2">Belongs to the FARP (FMRFamide related peptide) family.</text>
</comment>
<evidence type="ECO:0000256" key="2">
    <source>
        <dbReference type="ARBA" id="ARBA00006356"/>
    </source>
</evidence>
<sequence length="124" mass="14501">MQPDRAPVPVDSEPDKNFIYELKSQHHDDDKSSSSENQDYLIDNINQRPFNSFISSNNYEDDEYQRSERAAAFLRFGRPSSSFLRFGRSNPSFLRFGRSNPSFLRFGRVPADKRTYQSSFLRFG</sequence>